<evidence type="ECO:0000256" key="1">
    <source>
        <dbReference type="ARBA" id="ARBA00004613"/>
    </source>
</evidence>
<dbReference type="SMART" id="SM01318">
    <property type="entry name" value="SVWC"/>
    <property type="match status" value="1"/>
</dbReference>
<organism evidence="4 5">
    <name type="scientific">Rhodnius prolixus</name>
    <name type="common">Triatomid bug</name>
    <dbReference type="NCBI Taxonomy" id="13249"/>
    <lineage>
        <taxon>Eukaryota</taxon>
        <taxon>Metazoa</taxon>
        <taxon>Ecdysozoa</taxon>
        <taxon>Arthropoda</taxon>
        <taxon>Hexapoda</taxon>
        <taxon>Insecta</taxon>
        <taxon>Pterygota</taxon>
        <taxon>Neoptera</taxon>
        <taxon>Paraneoptera</taxon>
        <taxon>Hemiptera</taxon>
        <taxon>Heteroptera</taxon>
        <taxon>Panheteroptera</taxon>
        <taxon>Cimicomorpha</taxon>
        <taxon>Reduviidae</taxon>
        <taxon>Triatominae</taxon>
        <taxon>Rhodnius</taxon>
    </lineage>
</organism>
<comment type="subcellular location">
    <subcellularLocation>
        <location evidence="1">Secreted</location>
    </subcellularLocation>
</comment>
<dbReference type="EnsemblMetazoa" id="RPRC003032-RA">
    <property type="protein sequence ID" value="RPRC003032-PA"/>
    <property type="gene ID" value="RPRC003032"/>
</dbReference>
<protein>
    <submittedName>
        <fullName evidence="4">SVWC domain-containing protein</fullName>
    </submittedName>
</protein>
<dbReference type="Proteomes" id="UP000015103">
    <property type="component" value="Unassembled WGS sequence"/>
</dbReference>
<evidence type="ECO:0000259" key="3">
    <source>
        <dbReference type="SMART" id="SM01318"/>
    </source>
</evidence>
<dbReference type="VEuPathDB" id="VectorBase:RPRC003032"/>
<accession>T1HG60</accession>
<feature type="domain" description="Single" evidence="3">
    <location>
        <begin position="36"/>
        <end position="109"/>
    </location>
</feature>
<dbReference type="GO" id="GO:0005576">
    <property type="term" value="C:extracellular region"/>
    <property type="evidence" value="ECO:0007669"/>
    <property type="project" value="UniProtKB-SubCell"/>
</dbReference>
<proteinExistence type="predicted"/>
<dbReference type="AlphaFoldDB" id="T1HG60"/>
<dbReference type="GeneID" id="141457787"/>
<dbReference type="RefSeq" id="XP_073991140.1">
    <property type="nucleotide sequence ID" value="XM_074135039.1"/>
</dbReference>
<evidence type="ECO:0000313" key="4">
    <source>
        <dbReference type="EnsemblMetazoa" id="RPRC003032-PA"/>
    </source>
</evidence>
<dbReference type="EMBL" id="ACPB03012243">
    <property type="status" value="NOT_ANNOTATED_CDS"/>
    <property type="molecule type" value="Genomic_DNA"/>
</dbReference>
<dbReference type="InParanoid" id="T1HG60"/>
<evidence type="ECO:0000313" key="5">
    <source>
        <dbReference type="Proteomes" id="UP000015103"/>
    </source>
</evidence>
<keyword evidence="5" id="KW-1185">Reference proteome</keyword>
<evidence type="ECO:0000256" key="2">
    <source>
        <dbReference type="ARBA" id="ARBA00022525"/>
    </source>
</evidence>
<reference evidence="4" key="1">
    <citation type="submission" date="2015-05" db="UniProtKB">
        <authorList>
            <consortium name="EnsemblMetazoa"/>
        </authorList>
    </citation>
    <scope>IDENTIFICATION</scope>
</reference>
<sequence length="114" mass="12741">MNLCFSVLLVLCILQSTYGAISREVFPIEPNKPEVCEYKVGRTLAPGESLRDSTYCREYTCDKDEAANQLVLTTVTCGVMSVRVDPPCYLGRHPPYTPYPQCCQPKIVCPEDSN</sequence>
<dbReference type="Pfam" id="PF15430">
    <property type="entry name" value="SVWC"/>
    <property type="match status" value="1"/>
</dbReference>
<keyword evidence="2" id="KW-0964">Secreted</keyword>
<dbReference type="FunCoup" id="T1HG60">
    <property type="interactions" value="28"/>
</dbReference>
<dbReference type="HOGENOM" id="CLU_2124112_0_0_1"/>
<name>T1HG60_RHOPR</name>
<dbReference type="InterPro" id="IPR029277">
    <property type="entry name" value="SVWC_dom"/>
</dbReference>